<dbReference type="SUPFAM" id="SSF55874">
    <property type="entry name" value="ATPase domain of HSP90 chaperone/DNA topoisomerase II/histidine kinase"/>
    <property type="match status" value="2"/>
</dbReference>
<dbReference type="Proteomes" id="UP000265355">
    <property type="component" value="Unassembled WGS sequence"/>
</dbReference>
<evidence type="ECO:0000313" key="10">
    <source>
        <dbReference type="EMBL" id="RII94875.1"/>
    </source>
</evidence>
<proteinExistence type="predicted"/>
<organism evidence="10 11">
    <name type="scientific">Clavibacter californiensis</name>
    <dbReference type="NCBI Taxonomy" id="1401995"/>
    <lineage>
        <taxon>Bacteria</taxon>
        <taxon>Bacillati</taxon>
        <taxon>Actinomycetota</taxon>
        <taxon>Actinomycetes</taxon>
        <taxon>Micrococcales</taxon>
        <taxon>Microbacteriaceae</taxon>
        <taxon>Clavibacter</taxon>
    </lineage>
</organism>
<feature type="compositionally biased region" description="Basic and acidic residues" evidence="8">
    <location>
        <begin position="452"/>
        <end position="465"/>
    </location>
</feature>
<evidence type="ECO:0000256" key="4">
    <source>
        <dbReference type="ARBA" id="ARBA00022679"/>
    </source>
</evidence>
<keyword evidence="3" id="KW-0597">Phosphoprotein</keyword>
<feature type="domain" description="Histidine kinase" evidence="9">
    <location>
        <begin position="581"/>
        <end position="803"/>
    </location>
</feature>
<evidence type="ECO:0000256" key="2">
    <source>
        <dbReference type="ARBA" id="ARBA00012438"/>
    </source>
</evidence>
<keyword evidence="5" id="KW-0812">Transmembrane</keyword>
<dbReference type="InterPro" id="IPR003594">
    <property type="entry name" value="HATPase_dom"/>
</dbReference>
<dbReference type="InterPro" id="IPR036890">
    <property type="entry name" value="HATPase_C_sf"/>
</dbReference>
<dbReference type="PROSITE" id="PS50109">
    <property type="entry name" value="HIS_KIN"/>
    <property type="match status" value="1"/>
</dbReference>
<keyword evidence="7" id="KW-0472">Membrane</keyword>
<feature type="region of interest" description="Disordered" evidence="8">
    <location>
        <begin position="452"/>
        <end position="506"/>
    </location>
</feature>
<dbReference type="Pfam" id="PF02518">
    <property type="entry name" value="HATPase_c"/>
    <property type="match status" value="1"/>
</dbReference>
<dbReference type="PANTHER" id="PTHR45436:SF5">
    <property type="entry name" value="SENSOR HISTIDINE KINASE TRCS"/>
    <property type="match status" value="1"/>
</dbReference>
<evidence type="ECO:0000256" key="3">
    <source>
        <dbReference type="ARBA" id="ARBA00022553"/>
    </source>
</evidence>
<dbReference type="PANTHER" id="PTHR45436">
    <property type="entry name" value="SENSOR HISTIDINE KINASE YKOH"/>
    <property type="match status" value="1"/>
</dbReference>
<keyword evidence="11" id="KW-1185">Reference proteome</keyword>
<dbReference type="InterPro" id="IPR005467">
    <property type="entry name" value="His_kinase_dom"/>
</dbReference>
<comment type="catalytic activity">
    <reaction evidence="1">
        <text>ATP + protein L-histidine = ADP + protein N-phospho-L-histidine.</text>
        <dbReference type="EC" id="2.7.13.3"/>
    </reaction>
</comment>
<feature type="region of interest" description="Disordered" evidence="8">
    <location>
        <begin position="88"/>
        <end position="109"/>
    </location>
</feature>
<evidence type="ECO:0000256" key="7">
    <source>
        <dbReference type="ARBA" id="ARBA00022989"/>
    </source>
</evidence>
<dbReference type="RefSeq" id="WP_119372085.1">
    <property type="nucleotide sequence ID" value="NZ_CP040793.1"/>
</dbReference>
<evidence type="ECO:0000256" key="5">
    <source>
        <dbReference type="ARBA" id="ARBA00022692"/>
    </source>
</evidence>
<dbReference type="Pfam" id="PF13589">
    <property type="entry name" value="HATPase_c_3"/>
    <property type="match status" value="1"/>
</dbReference>
<sequence>MPTDEGRDDKVLGFAVDTHLLRELGELLVGRDSTAILELVKNGYDADASRVRITATDLADPAAAELIVDDDGNGMTLQRFREAFLRIAGRSKEQGPRESPRKSRAYTGQKGIGRLASQKLAHELEVFSVPDQRVKDNEGPGVRSRIDWAVIDQQADLNNLERGLEVQPVFTAPVNRQPGTKLTLRRLKREWTDSEISTFVNELQSAQPPKYLTAGTPEALGLSAEPLFGEPLVRTSSDADRTFDIEFEGDLKTGDDLWSVAAEKFDWCIEIDVRDSRVRYRVSPTVRLERSNPEVHVYNFEADAPADLAFQARIFFMPAATARRGPLQGFTRATSGVRIYQEGFRVLPYGELGNDWLALDREYRTGQRFYTIHLDDSVSDPIEQDKTEALSGASNANYYGAVFLTTAGAPHLESIVNREGFVPSHTFDAITRIVTNGVRLSVRVRRAVSVEAKRRAADGVPRQDAEDSEGAPDDQQATRQKEDGPSSTVATGVASTRPPAQDRAGYELLSPHPVAEPARDRIENAVTAAAEIRRRGDAVPEPAAIAAVADGLDAATAALDELESIQSELRTLASVGLQLGAFVHDINGMLSSTRSTRALLSRLAESFTGESRSDLRIILKSVEELAHTLARQSSYLTDVLSSDPRRRRSRLYVAERVAAVLAFLEQRVNDRGITVDVRVDETLRTPPMFPAELTALLTNILTNAVKNAEDKGHILVDARRDGSGNPVIVVANDGVAVDLDDAEKWFRPFETTTTVVDEMLGQGLGLGLPIVRAIADDYDSDVRFIRPPSDFATAIQVWLKEKER</sequence>
<dbReference type="InterPro" id="IPR050428">
    <property type="entry name" value="TCS_sensor_his_kinase"/>
</dbReference>
<evidence type="ECO:0000256" key="1">
    <source>
        <dbReference type="ARBA" id="ARBA00000085"/>
    </source>
</evidence>
<evidence type="ECO:0000256" key="8">
    <source>
        <dbReference type="SAM" id="MobiDB-lite"/>
    </source>
</evidence>
<dbReference type="EMBL" id="QWEE01000001">
    <property type="protein sequence ID" value="RII94875.1"/>
    <property type="molecule type" value="Genomic_DNA"/>
</dbReference>
<dbReference type="SMART" id="SM00387">
    <property type="entry name" value="HATPase_c"/>
    <property type="match status" value="1"/>
</dbReference>
<evidence type="ECO:0000259" key="9">
    <source>
        <dbReference type="PROSITE" id="PS50109"/>
    </source>
</evidence>
<keyword evidence="7" id="KW-1133">Transmembrane helix</keyword>
<dbReference type="EC" id="2.7.13.3" evidence="2"/>
<protein>
    <recommendedName>
        <fullName evidence="2">histidine kinase</fullName>
        <ecNumber evidence="2">2.7.13.3</ecNumber>
    </recommendedName>
</protein>
<gene>
    <name evidence="10" type="ORF">DZF98_00180</name>
</gene>
<feature type="compositionally biased region" description="Basic and acidic residues" evidence="8">
    <location>
        <begin position="88"/>
        <end position="101"/>
    </location>
</feature>
<feature type="compositionally biased region" description="Polar residues" evidence="8">
    <location>
        <begin position="485"/>
        <end position="494"/>
    </location>
</feature>
<evidence type="ECO:0000313" key="11">
    <source>
        <dbReference type="Proteomes" id="UP000265355"/>
    </source>
</evidence>
<accession>A0ABX9N9H3</accession>
<reference evidence="10 11" key="1">
    <citation type="submission" date="2018-08" db="EMBL/GenBank/DDBJ databases">
        <title>Genome Sequence of Clavibacter michiganensis Subspecies type strains, and the Atypical Peach-Colored Strains Isolated from Tomato.</title>
        <authorList>
            <person name="Osdaghi E."/>
            <person name="Portier P."/>
            <person name="Briand M."/>
            <person name="Jacques M.-A."/>
        </authorList>
    </citation>
    <scope>NUCLEOTIDE SEQUENCE [LARGE SCALE GENOMIC DNA]</scope>
    <source>
        <strain evidence="10 11">CFBP 8216</strain>
    </source>
</reference>
<keyword evidence="4" id="KW-0808">Transferase</keyword>
<comment type="caution">
    <text evidence="10">The sequence shown here is derived from an EMBL/GenBank/DDBJ whole genome shotgun (WGS) entry which is preliminary data.</text>
</comment>
<name>A0ABX9N9H3_9MICO</name>
<evidence type="ECO:0000256" key="6">
    <source>
        <dbReference type="ARBA" id="ARBA00022777"/>
    </source>
</evidence>
<keyword evidence="6" id="KW-0418">Kinase</keyword>
<dbReference type="Gene3D" id="3.30.565.10">
    <property type="entry name" value="Histidine kinase-like ATPase, C-terminal domain"/>
    <property type="match status" value="2"/>
</dbReference>